<feature type="compositionally biased region" description="Acidic residues" evidence="3">
    <location>
        <begin position="117"/>
        <end position="135"/>
    </location>
</feature>
<dbReference type="InterPro" id="IPR027417">
    <property type="entry name" value="P-loop_NTPase"/>
</dbReference>
<keyword evidence="2" id="KW-0067">ATP-binding</keyword>
<proteinExistence type="predicted"/>
<dbReference type="CDD" id="cd17917">
    <property type="entry name" value="DEXHc_RHA-like"/>
    <property type="match status" value="1"/>
</dbReference>
<protein>
    <submittedName>
        <fullName evidence="6">Helicase</fullName>
    </submittedName>
</protein>
<accession>A0ABR1FUV7</accession>
<dbReference type="EMBL" id="JBBJCI010000226">
    <property type="protein sequence ID" value="KAK7239152.1"/>
    <property type="molecule type" value="Genomic_DNA"/>
</dbReference>
<dbReference type="InterPro" id="IPR007502">
    <property type="entry name" value="Helicase-assoc_dom"/>
</dbReference>
<feature type="domain" description="Helicase ATP-binding" evidence="4">
    <location>
        <begin position="383"/>
        <end position="564"/>
    </location>
</feature>
<dbReference type="InterPro" id="IPR014001">
    <property type="entry name" value="Helicase_ATP-bd"/>
</dbReference>
<sequence>MSRAAHDAVRSHLDLGGEEVSAGAAAQLVRECKTDRQAAAALAAAHDGVVRAGFSAADASRALACVAAAAARRVAAARALDWLCLRLDHGSLPRAFREDDEDERRGPDTSHRTRDVDDWEAAEDEAADAADDDGGAADRKAFALRYAAQLAEAEGRGAPRRPGRGARAWGRAPADEKRRRLERELEALRARHRKLKRTKLKHATCDKKTAVRDEAADIGETIAGIMSELGEAAPPPPKHKKQLARARPCSRPWRRAPSLATAARRAAAAAAAAAPPPPTDAWEDPAPATDSWEDLLSSDDEAAAPAPSEATASVARRPRPPPGAPRARPRRTRRLKQTKAGDEWKAWWLARKRSKGYSAMRETRSALPAAKSRDAFVDAAAFAASPRHADGIVVCGETGSGKTTQLPHFILDSELCAGGLRASDVRIIVTQPRRVAATSVARRVAEECGEDDVGGLVGYHIRHERRVSSRTKLLFCTAGVLLRMLRGFSDDGDGGDGDDGDAFVRGATHIILDEVHERAADSDLLLAALRRAVAAQRREAAARRRKLTLVLMSATLDAKLFQKYLDTGTGKAATPTPVLSISGRAHPVAEYFLEDVVAAAGHRHDFGGAAGFAESGPGPSVRLARRDGGDDGRLERAMARYRDEEAEPHSGNARLDYELVVAAIESVVDGDFADGAGESDDAAGGDARRAAGAGTSTLVFLPGVAEIRRVADLLRGGRRFADGFVVAELHANAARDEQRKAFDPAPPGCRKVVLATNVAESSVTLPDVTAVVDCGRVKEVRHHTGGSEKLFAACPTLLTSWCSRASARQRCGRAGRVRPGVCVRLYSREHYDCRLADHQEPELMRVPLEELLLSVKLACDDARATSSTFFGSAAEWLGECPQPPPTHALSAALSELVSVGALAHAVEGEDDSWAAMEASLGAGSDASLALTPLGRHLARLPVHPRLGKMLVYGTLFGCVGPAARARASRRRARTSSPRAAPSTPTAASRASGAARPSRAGARVTRARGPWRFARRATTSRRASSAGLLDRGASGRRDAPANRHAANANVVAAVLLGALAPHVGGVDAAGEGRRRRGDRGAAVELSVPRVASARAAGDADAPAAGAAPRRKAVKFDRAKLSPSSFLALADLDAAACHVAFFSRRWDTNRSKLLLGGCAVATPFALLLMYPGDLEVRHAAREATLANWMTLTKVPARTAVLLRELRKQLGSTIQALFEAPAANSDEAAAATIDVVARLLAEEPTRAILGE</sequence>
<dbReference type="Gene3D" id="3.40.50.300">
    <property type="entry name" value="P-loop containing nucleotide triphosphate hydrolases"/>
    <property type="match status" value="2"/>
</dbReference>
<gene>
    <name evidence="6" type="ORF">SO694_00027395</name>
</gene>
<organism evidence="6 7">
    <name type="scientific">Aureococcus anophagefferens</name>
    <name type="common">Harmful bloom alga</name>
    <dbReference type="NCBI Taxonomy" id="44056"/>
    <lineage>
        <taxon>Eukaryota</taxon>
        <taxon>Sar</taxon>
        <taxon>Stramenopiles</taxon>
        <taxon>Ochrophyta</taxon>
        <taxon>Pelagophyceae</taxon>
        <taxon>Pelagomonadales</taxon>
        <taxon>Pelagomonadaceae</taxon>
        <taxon>Aureococcus</taxon>
    </lineage>
</organism>
<reference evidence="6 7" key="1">
    <citation type="submission" date="2024-03" db="EMBL/GenBank/DDBJ databases">
        <title>Aureococcus anophagefferens CCMP1851 and Kratosvirus quantuckense: Draft genome of a second virus-susceptible host strain in the model system.</title>
        <authorList>
            <person name="Chase E."/>
            <person name="Truchon A.R."/>
            <person name="Schepens W."/>
            <person name="Wilhelm S.W."/>
        </authorList>
    </citation>
    <scope>NUCLEOTIDE SEQUENCE [LARGE SCALE GENOMIC DNA]</scope>
    <source>
        <strain evidence="6 7">CCMP1851</strain>
    </source>
</reference>
<dbReference type="PANTHER" id="PTHR18934">
    <property type="entry name" value="ATP-DEPENDENT RNA HELICASE"/>
    <property type="match status" value="1"/>
</dbReference>
<evidence type="ECO:0000259" key="5">
    <source>
        <dbReference type="PROSITE" id="PS51194"/>
    </source>
</evidence>
<evidence type="ECO:0000256" key="1">
    <source>
        <dbReference type="ARBA" id="ARBA00022741"/>
    </source>
</evidence>
<feature type="compositionally biased region" description="Acidic residues" evidence="3">
    <location>
        <begin position="291"/>
        <end position="302"/>
    </location>
</feature>
<comment type="caution">
    <text evidence="6">The sequence shown here is derived from an EMBL/GenBank/DDBJ whole genome shotgun (WGS) entry which is preliminary data.</text>
</comment>
<keyword evidence="1" id="KW-0547">Nucleotide-binding</keyword>
<feature type="compositionally biased region" description="Basic residues" evidence="3">
    <location>
        <begin position="327"/>
        <end position="337"/>
    </location>
</feature>
<dbReference type="Proteomes" id="UP001363151">
    <property type="component" value="Unassembled WGS sequence"/>
</dbReference>
<keyword evidence="6" id="KW-0378">Hydrolase</keyword>
<dbReference type="SMART" id="SM00847">
    <property type="entry name" value="HA2"/>
    <property type="match status" value="1"/>
</dbReference>
<name>A0ABR1FUV7_AURAN</name>
<dbReference type="SMART" id="SM00490">
    <property type="entry name" value="HELICc"/>
    <property type="match status" value="1"/>
</dbReference>
<feature type="region of interest" description="Disordered" evidence="3">
    <location>
        <begin position="153"/>
        <end position="178"/>
    </location>
</feature>
<dbReference type="PANTHER" id="PTHR18934:SF145">
    <property type="entry name" value="ATP-DEPENDENT RNA HELICASE DHX57-RELATED"/>
    <property type="match status" value="1"/>
</dbReference>
<dbReference type="PROSITE" id="PS51192">
    <property type="entry name" value="HELICASE_ATP_BIND_1"/>
    <property type="match status" value="1"/>
</dbReference>
<dbReference type="InterPro" id="IPR001650">
    <property type="entry name" value="Helicase_C-like"/>
</dbReference>
<evidence type="ECO:0000259" key="4">
    <source>
        <dbReference type="PROSITE" id="PS51192"/>
    </source>
</evidence>
<evidence type="ECO:0000313" key="7">
    <source>
        <dbReference type="Proteomes" id="UP001363151"/>
    </source>
</evidence>
<evidence type="ECO:0000256" key="2">
    <source>
        <dbReference type="ARBA" id="ARBA00022840"/>
    </source>
</evidence>
<feature type="domain" description="Helicase C-terminal" evidence="5">
    <location>
        <begin position="686"/>
        <end position="859"/>
    </location>
</feature>
<dbReference type="SMART" id="SM00487">
    <property type="entry name" value="DEXDc"/>
    <property type="match status" value="1"/>
</dbReference>
<dbReference type="CDD" id="cd18791">
    <property type="entry name" value="SF2_C_RHA"/>
    <property type="match status" value="1"/>
</dbReference>
<dbReference type="GO" id="GO:0004386">
    <property type="term" value="F:helicase activity"/>
    <property type="evidence" value="ECO:0007669"/>
    <property type="project" value="UniProtKB-KW"/>
</dbReference>
<feature type="region of interest" description="Disordered" evidence="3">
    <location>
        <begin position="967"/>
        <end position="1040"/>
    </location>
</feature>
<dbReference type="InterPro" id="IPR011545">
    <property type="entry name" value="DEAD/DEAH_box_helicase_dom"/>
</dbReference>
<feature type="compositionally biased region" description="Low complexity" evidence="3">
    <location>
        <begin position="255"/>
        <end position="273"/>
    </location>
</feature>
<keyword evidence="7" id="KW-1185">Reference proteome</keyword>
<dbReference type="PROSITE" id="PS51194">
    <property type="entry name" value="HELICASE_CTER"/>
    <property type="match status" value="1"/>
</dbReference>
<evidence type="ECO:0000313" key="6">
    <source>
        <dbReference type="EMBL" id="KAK7239152.1"/>
    </source>
</evidence>
<dbReference type="Gene3D" id="1.20.120.1080">
    <property type="match status" value="1"/>
</dbReference>
<feature type="compositionally biased region" description="Low complexity" evidence="3">
    <location>
        <begin position="974"/>
        <end position="1002"/>
    </location>
</feature>
<dbReference type="Pfam" id="PF00271">
    <property type="entry name" value="Helicase_C"/>
    <property type="match status" value="1"/>
</dbReference>
<evidence type="ECO:0000256" key="3">
    <source>
        <dbReference type="SAM" id="MobiDB-lite"/>
    </source>
</evidence>
<feature type="region of interest" description="Disordered" evidence="3">
    <location>
        <begin position="230"/>
        <end position="339"/>
    </location>
</feature>
<dbReference type="SUPFAM" id="SSF52540">
    <property type="entry name" value="P-loop containing nucleoside triphosphate hydrolases"/>
    <property type="match status" value="1"/>
</dbReference>
<dbReference type="Pfam" id="PF00270">
    <property type="entry name" value="DEAD"/>
    <property type="match status" value="1"/>
</dbReference>
<feature type="region of interest" description="Disordered" evidence="3">
    <location>
        <begin position="96"/>
        <end position="135"/>
    </location>
</feature>
<keyword evidence="6" id="KW-0347">Helicase</keyword>
<feature type="compositionally biased region" description="Basic and acidic residues" evidence="3">
    <location>
        <begin position="96"/>
        <end position="116"/>
    </location>
</feature>